<dbReference type="Proteomes" id="UP001054252">
    <property type="component" value="Unassembled WGS sequence"/>
</dbReference>
<protein>
    <submittedName>
        <fullName evidence="1">Uncharacterized protein</fullName>
    </submittedName>
</protein>
<evidence type="ECO:0000313" key="1">
    <source>
        <dbReference type="EMBL" id="GKV32103.1"/>
    </source>
</evidence>
<reference evidence="1 2" key="1">
    <citation type="journal article" date="2021" name="Commun. Biol.">
        <title>The genome of Shorea leprosula (Dipterocarpaceae) highlights the ecological relevance of drought in aseasonal tropical rainforests.</title>
        <authorList>
            <person name="Ng K.K.S."/>
            <person name="Kobayashi M.J."/>
            <person name="Fawcett J.A."/>
            <person name="Hatakeyama M."/>
            <person name="Paape T."/>
            <person name="Ng C.H."/>
            <person name="Ang C.C."/>
            <person name="Tnah L.H."/>
            <person name="Lee C.T."/>
            <person name="Nishiyama T."/>
            <person name="Sese J."/>
            <person name="O'Brien M.J."/>
            <person name="Copetti D."/>
            <person name="Mohd Noor M.I."/>
            <person name="Ong R.C."/>
            <person name="Putra M."/>
            <person name="Sireger I.Z."/>
            <person name="Indrioko S."/>
            <person name="Kosugi Y."/>
            <person name="Izuno A."/>
            <person name="Isagi Y."/>
            <person name="Lee S.L."/>
            <person name="Shimizu K.K."/>
        </authorList>
    </citation>
    <scope>NUCLEOTIDE SEQUENCE [LARGE SCALE GENOMIC DNA]</scope>
    <source>
        <strain evidence="1">214</strain>
    </source>
</reference>
<proteinExistence type="predicted"/>
<dbReference type="AlphaFoldDB" id="A0AAV5L4S7"/>
<accession>A0AAV5L4S7</accession>
<gene>
    <name evidence="1" type="ORF">SLEP1_g40731</name>
</gene>
<keyword evidence="2" id="KW-1185">Reference proteome</keyword>
<sequence length="49" mass="5308">MARLLDGTMNLGTSVPDAKTSHCAYTQILNERAEAVLRFKPPNSAASLF</sequence>
<name>A0AAV5L4S7_9ROSI</name>
<evidence type="ECO:0000313" key="2">
    <source>
        <dbReference type="Proteomes" id="UP001054252"/>
    </source>
</evidence>
<comment type="caution">
    <text evidence="1">The sequence shown here is derived from an EMBL/GenBank/DDBJ whole genome shotgun (WGS) entry which is preliminary data.</text>
</comment>
<dbReference type="EMBL" id="BPVZ01000094">
    <property type="protein sequence ID" value="GKV32103.1"/>
    <property type="molecule type" value="Genomic_DNA"/>
</dbReference>
<organism evidence="1 2">
    <name type="scientific">Rubroshorea leprosula</name>
    <dbReference type="NCBI Taxonomy" id="152421"/>
    <lineage>
        <taxon>Eukaryota</taxon>
        <taxon>Viridiplantae</taxon>
        <taxon>Streptophyta</taxon>
        <taxon>Embryophyta</taxon>
        <taxon>Tracheophyta</taxon>
        <taxon>Spermatophyta</taxon>
        <taxon>Magnoliopsida</taxon>
        <taxon>eudicotyledons</taxon>
        <taxon>Gunneridae</taxon>
        <taxon>Pentapetalae</taxon>
        <taxon>rosids</taxon>
        <taxon>malvids</taxon>
        <taxon>Malvales</taxon>
        <taxon>Dipterocarpaceae</taxon>
        <taxon>Rubroshorea</taxon>
    </lineage>
</organism>